<evidence type="ECO:0000256" key="2">
    <source>
        <dbReference type="ARBA" id="ARBA00022475"/>
    </source>
</evidence>
<evidence type="ECO:0000256" key="3">
    <source>
        <dbReference type="ARBA" id="ARBA00022692"/>
    </source>
</evidence>
<comment type="similarity">
    <text evidence="6">Belongs to the ThrE exporter (TC 2.A.79) family.</text>
</comment>
<protein>
    <submittedName>
        <fullName evidence="9">Threonine/serine exporter</fullName>
    </submittedName>
</protein>
<feature type="transmembrane region" description="Helical" evidence="7">
    <location>
        <begin position="225"/>
        <end position="249"/>
    </location>
</feature>
<name>A0A3D2X3Y3_9FIRM</name>
<dbReference type="InterPro" id="IPR010619">
    <property type="entry name" value="ThrE-like_N"/>
</dbReference>
<evidence type="ECO:0000256" key="6">
    <source>
        <dbReference type="ARBA" id="ARBA00034125"/>
    </source>
</evidence>
<proteinExistence type="inferred from homology"/>
<dbReference type="GO" id="GO:0005886">
    <property type="term" value="C:plasma membrane"/>
    <property type="evidence" value="ECO:0007669"/>
    <property type="project" value="UniProtKB-SubCell"/>
</dbReference>
<keyword evidence="5 7" id="KW-0472">Membrane</keyword>
<dbReference type="EMBL" id="DPVV01000187">
    <property type="protein sequence ID" value="HCL01870.1"/>
    <property type="molecule type" value="Genomic_DNA"/>
</dbReference>
<gene>
    <name evidence="9" type="ORF">DHW61_05545</name>
</gene>
<dbReference type="Pfam" id="PF06738">
    <property type="entry name" value="ThrE"/>
    <property type="match status" value="1"/>
</dbReference>
<evidence type="ECO:0000256" key="4">
    <source>
        <dbReference type="ARBA" id="ARBA00022989"/>
    </source>
</evidence>
<reference evidence="9 10" key="1">
    <citation type="journal article" date="2018" name="Nat. Biotechnol.">
        <title>A standardized bacterial taxonomy based on genome phylogeny substantially revises the tree of life.</title>
        <authorList>
            <person name="Parks D.H."/>
            <person name="Chuvochina M."/>
            <person name="Waite D.W."/>
            <person name="Rinke C."/>
            <person name="Skarshewski A."/>
            <person name="Chaumeil P.A."/>
            <person name="Hugenholtz P."/>
        </authorList>
    </citation>
    <scope>NUCLEOTIDE SEQUENCE [LARGE SCALE GENOMIC DNA]</scope>
    <source>
        <strain evidence="9">UBA11728</strain>
    </source>
</reference>
<dbReference type="PANTHER" id="PTHR34390">
    <property type="entry name" value="UPF0442 PROTEIN YJJB-RELATED"/>
    <property type="match status" value="1"/>
</dbReference>
<sequence>MNYKLLVDTAVLAGEIMLRSGAETYRVEDTIYRILKTSGFDRCDVFVVSTGIIVTLADSSIDAISQVRRVAERQTDLGNIYYANDISRKLCSGEIDLETANEKLNELTKVVRYPTWLAYLCMIIAAPGFAILLGANFLECFLAMWNGIFIMVSNIMSKRLKINRFVTNMMICAVMAISSTCIVNLFHLNAEMELIIAGAIMPLLPGVALTNGIRDTLQGDYVSGAARLVEAFVTAASLAVGIGAGLALAKVMLGGIV</sequence>
<feature type="domain" description="Threonine/serine exporter-like N-terminal" evidence="8">
    <location>
        <begin position="9"/>
        <end position="248"/>
    </location>
</feature>
<dbReference type="GO" id="GO:0015744">
    <property type="term" value="P:succinate transport"/>
    <property type="evidence" value="ECO:0007669"/>
    <property type="project" value="TreeGrafter"/>
</dbReference>
<keyword evidence="3 7" id="KW-0812">Transmembrane</keyword>
<dbReference type="Proteomes" id="UP000262969">
    <property type="component" value="Unassembled WGS sequence"/>
</dbReference>
<evidence type="ECO:0000313" key="9">
    <source>
        <dbReference type="EMBL" id="HCL01870.1"/>
    </source>
</evidence>
<organism evidence="9 10">
    <name type="scientific">Lachnoclostridium phytofermentans</name>
    <dbReference type="NCBI Taxonomy" id="66219"/>
    <lineage>
        <taxon>Bacteria</taxon>
        <taxon>Bacillati</taxon>
        <taxon>Bacillota</taxon>
        <taxon>Clostridia</taxon>
        <taxon>Lachnospirales</taxon>
        <taxon>Lachnospiraceae</taxon>
    </lineage>
</organism>
<keyword evidence="4 7" id="KW-1133">Transmembrane helix</keyword>
<dbReference type="GO" id="GO:0022857">
    <property type="term" value="F:transmembrane transporter activity"/>
    <property type="evidence" value="ECO:0007669"/>
    <property type="project" value="InterPro"/>
</dbReference>
<evidence type="ECO:0000256" key="5">
    <source>
        <dbReference type="ARBA" id="ARBA00023136"/>
    </source>
</evidence>
<feature type="transmembrane region" description="Helical" evidence="7">
    <location>
        <begin position="116"/>
        <end position="135"/>
    </location>
</feature>
<evidence type="ECO:0000313" key="10">
    <source>
        <dbReference type="Proteomes" id="UP000262969"/>
    </source>
</evidence>
<feature type="transmembrane region" description="Helical" evidence="7">
    <location>
        <begin position="194"/>
        <end position="213"/>
    </location>
</feature>
<dbReference type="PANTHER" id="PTHR34390:SF2">
    <property type="entry name" value="SUCCINATE TRANSPORTER SUBUNIT YJJP-RELATED"/>
    <property type="match status" value="1"/>
</dbReference>
<evidence type="ECO:0000259" key="8">
    <source>
        <dbReference type="Pfam" id="PF06738"/>
    </source>
</evidence>
<comment type="subcellular location">
    <subcellularLocation>
        <location evidence="1">Cell membrane</location>
        <topology evidence="1">Multi-pass membrane protein</topology>
    </subcellularLocation>
</comment>
<comment type="caution">
    <text evidence="9">The sequence shown here is derived from an EMBL/GenBank/DDBJ whole genome shotgun (WGS) entry which is preliminary data.</text>
</comment>
<dbReference type="InterPro" id="IPR050539">
    <property type="entry name" value="ThrE_Dicarb/AminoAcid_Exp"/>
</dbReference>
<keyword evidence="2" id="KW-1003">Cell membrane</keyword>
<evidence type="ECO:0000256" key="1">
    <source>
        <dbReference type="ARBA" id="ARBA00004651"/>
    </source>
</evidence>
<evidence type="ECO:0000256" key="7">
    <source>
        <dbReference type="SAM" id="Phobius"/>
    </source>
</evidence>
<accession>A0A3D2X3Y3</accession>
<feature type="transmembrane region" description="Helical" evidence="7">
    <location>
        <begin position="169"/>
        <end position="188"/>
    </location>
</feature>
<dbReference type="AlphaFoldDB" id="A0A3D2X3Y3"/>